<dbReference type="Proteomes" id="UP001412067">
    <property type="component" value="Unassembled WGS sequence"/>
</dbReference>
<sequence>MKRKFHPNSKLLLVCQEGIPQMGKSSGIMCPNQLKEPCLLTETMTIKAPLSPLLHPFHF</sequence>
<dbReference type="EMBL" id="JBBWWR010000002">
    <property type="protein sequence ID" value="KAK8970092.1"/>
    <property type="molecule type" value="Genomic_DNA"/>
</dbReference>
<reference evidence="1 2" key="1">
    <citation type="journal article" date="2022" name="Nat. Plants">
        <title>Genomes of leafy and leafless Platanthera orchids illuminate the evolution of mycoheterotrophy.</title>
        <authorList>
            <person name="Li M.H."/>
            <person name="Liu K.W."/>
            <person name="Li Z."/>
            <person name="Lu H.C."/>
            <person name="Ye Q.L."/>
            <person name="Zhang D."/>
            <person name="Wang J.Y."/>
            <person name="Li Y.F."/>
            <person name="Zhong Z.M."/>
            <person name="Liu X."/>
            <person name="Yu X."/>
            <person name="Liu D.K."/>
            <person name="Tu X.D."/>
            <person name="Liu B."/>
            <person name="Hao Y."/>
            <person name="Liao X.Y."/>
            <person name="Jiang Y.T."/>
            <person name="Sun W.H."/>
            <person name="Chen J."/>
            <person name="Chen Y.Q."/>
            <person name="Ai Y."/>
            <person name="Zhai J.W."/>
            <person name="Wu S.S."/>
            <person name="Zhou Z."/>
            <person name="Hsiao Y.Y."/>
            <person name="Wu W.L."/>
            <person name="Chen Y.Y."/>
            <person name="Lin Y.F."/>
            <person name="Hsu J.L."/>
            <person name="Li C.Y."/>
            <person name="Wang Z.W."/>
            <person name="Zhao X."/>
            <person name="Zhong W.Y."/>
            <person name="Ma X.K."/>
            <person name="Ma L."/>
            <person name="Huang J."/>
            <person name="Chen G.Z."/>
            <person name="Huang M.Z."/>
            <person name="Huang L."/>
            <person name="Peng D.H."/>
            <person name="Luo Y.B."/>
            <person name="Zou S.Q."/>
            <person name="Chen S.P."/>
            <person name="Lan S."/>
            <person name="Tsai W.C."/>
            <person name="Van de Peer Y."/>
            <person name="Liu Z.J."/>
        </authorList>
    </citation>
    <scope>NUCLEOTIDE SEQUENCE [LARGE SCALE GENOMIC DNA]</scope>
    <source>
        <strain evidence="1">Lor288</strain>
    </source>
</reference>
<name>A0ABR2N0S8_9ASPA</name>
<proteinExistence type="predicted"/>
<gene>
    <name evidence="1" type="ORF">KSP40_PGU014827</name>
</gene>
<organism evidence="1 2">
    <name type="scientific">Platanthera guangdongensis</name>
    <dbReference type="NCBI Taxonomy" id="2320717"/>
    <lineage>
        <taxon>Eukaryota</taxon>
        <taxon>Viridiplantae</taxon>
        <taxon>Streptophyta</taxon>
        <taxon>Embryophyta</taxon>
        <taxon>Tracheophyta</taxon>
        <taxon>Spermatophyta</taxon>
        <taxon>Magnoliopsida</taxon>
        <taxon>Liliopsida</taxon>
        <taxon>Asparagales</taxon>
        <taxon>Orchidaceae</taxon>
        <taxon>Orchidoideae</taxon>
        <taxon>Orchideae</taxon>
        <taxon>Orchidinae</taxon>
        <taxon>Platanthera</taxon>
    </lineage>
</organism>
<protein>
    <submittedName>
        <fullName evidence="1">Uncharacterized protein</fullName>
    </submittedName>
</protein>
<evidence type="ECO:0000313" key="2">
    <source>
        <dbReference type="Proteomes" id="UP001412067"/>
    </source>
</evidence>
<accession>A0ABR2N0S8</accession>
<comment type="caution">
    <text evidence="1">The sequence shown here is derived from an EMBL/GenBank/DDBJ whole genome shotgun (WGS) entry which is preliminary data.</text>
</comment>
<keyword evidence="2" id="KW-1185">Reference proteome</keyword>
<evidence type="ECO:0000313" key="1">
    <source>
        <dbReference type="EMBL" id="KAK8970092.1"/>
    </source>
</evidence>